<dbReference type="Gene3D" id="1.20.1280.290">
    <property type="match status" value="1"/>
</dbReference>
<dbReference type="Pfam" id="PF10688">
    <property type="entry name" value="Imp-YgjV"/>
    <property type="match status" value="1"/>
</dbReference>
<keyword evidence="1" id="KW-0812">Transmembrane</keyword>
<name>A0A1M6PC80_9CLOT</name>
<protein>
    <submittedName>
        <fullName evidence="2">Inner membrane protein</fullName>
    </submittedName>
</protein>
<feature type="transmembrane region" description="Helical" evidence="1">
    <location>
        <begin position="37"/>
        <end position="63"/>
    </location>
</feature>
<accession>A0A1M6PC80</accession>
<sequence length="80" mass="9081">MNLVQWIGYAASACILISLTMTNIVKLRIVNTIGCLLYVVYGVLLDAYPVAIPNFIIIFINLYNLYKLKKNRTLENGEKN</sequence>
<dbReference type="EMBL" id="FRAD01000012">
    <property type="protein sequence ID" value="SHK05546.1"/>
    <property type="molecule type" value="Genomic_DNA"/>
</dbReference>
<keyword evidence="1" id="KW-1133">Transmembrane helix</keyword>
<dbReference type="Proteomes" id="UP000183952">
    <property type="component" value="Unassembled WGS sequence"/>
</dbReference>
<dbReference type="STRING" id="1121331.SAMN02745248_01678"/>
<gene>
    <name evidence="2" type="ORF">SAMN02745248_01678</name>
</gene>
<dbReference type="RefSeq" id="WP_072903635.1">
    <property type="nucleotide sequence ID" value="NZ_FRAD01000012.1"/>
</dbReference>
<dbReference type="InterPro" id="IPR019629">
    <property type="entry name" value="Uncharacterised_HI1736/YgjV"/>
</dbReference>
<proteinExistence type="predicted"/>
<dbReference type="OrthoDB" id="677174at2"/>
<feature type="transmembrane region" description="Helical" evidence="1">
    <location>
        <begin position="6"/>
        <end position="25"/>
    </location>
</feature>
<organism evidence="2 3">
    <name type="scientific">Hathewaya proteolytica DSM 3090</name>
    <dbReference type="NCBI Taxonomy" id="1121331"/>
    <lineage>
        <taxon>Bacteria</taxon>
        <taxon>Bacillati</taxon>
        <taxon>Bacillota</taxon>
        <taxon>Clostridia</taxon>
        <taxon>Eubacteriales</taxon>
        <taxon>Clostridiaceae</taxon>
        <taxon>Hathewaya</taxon>
    </lineage>
</organism>
<keyword evidence="1" id="KW-0472">Membrane</keyword>
<reference evidence="2 3" key="1">
    <citation type="submission" date="2016-11" db="EMBL/GenBank/DDBJ databases">
        <authorList>
            <person name="Jaros S."/>
            <person name="Januszkiewicz K."/>
            <person name="Wedrychowicz H."/>
        </authorList>
    </citation>
    <scope>NUCLEOTIDE SEQUENCE [LARGE SCALE GENOMIC DNA]</scope>
    <source>
        <strain evidence="2 3">DSM 3090</strain>
    </source>
</reference>
<keyword evidence="3" id="KW-1185">Reference proteome</keyword>
<dbReference type="AlphaFoldDB" id="A0A1M6PC80"/>
<evidence type="ECO:0000313" key="2">
    <source>
        <dbReference type="EMBL" id="SHK05546.1"/>
    </source>
</evidence>
<evidence type="ECO:0000313" key="3">
    <source>
        <dbReference type="Proteomes" id="UP000183952"/>
    </source>
</evidence>
<evidence type="ECO:0000256" key="1">
    <source>
        <dbReference type="SAM" id="Phobius"/>
    </source>
</evidence>